<dbReference type="Proteomes" id="UP000052020">
    <property type="component" value="Unassembled WGS sequence"/>
</dbReference>
<keyword evidence="1" id="KW-0732">Signal</keyword>
<dbReference type="InterPro" id="IPR036116">
    <property type="entry name" value="FN3_sf"/>
</dbReference>
<dbReference type="PANTHER" id="PTHR37835:SF1">
    <property type="entry name" value="ALPHA-CLOSTRIPAIN"/>
    <property type="match status" value="1"/>
</dbReference>
<dbReference type="Gene3D" id="3.40.50.11970">
    <property type="match status" value="1"/>
</dbReference>
<accession>A0A0S7XNJ3</accession>
<gene>
    <name evidence="3" type="ORF">AMK68_02985</name>
</gene>
<dbReference type="PROSITE" id="PS50853">
    <property type="entry name" value="FN3"/>
    <property type="match status" value="1"/>
</dbReference>
<protein>
    <recommendedName>
        <fullName evidence="2">Fibronectin type-III domain-containing protein</fullName>
    </recommendedName>
</protein>
<dbReference type="AlphaFoldDB" id="A0A0S7XNJ3"/>
<dbReference type="CDD" id="cd00063">
    <property type="entry name" value="FN3"/>
    <property type="match status" value="1"/>
</dbReference>
<sequence length="1172" mass="127130">MKPRYLFILAVFAAASAAALWSAAAGPVQAAALNQVQRLPDGTLSLRQVVNSGPLGTPMLLEATAVPPPSGAAKARTLASARGLVTIMSEDFEPPQAWPPPPVPDQPAWSVYDGNGEVDGEYFWDDTDFRAHNGEWSAWCARGGTNGYDPGVDPTYRDNMRSWAVFGPFSLVGATSAALNFYEYLHSEQDHDYFWWLASVDGIRFYGYAESGNPYQDKWSSVKSLSFQQVPFLGSLLGRSEVWIAFLFTSDSAKHNSLGVLIDDLTIKKLTEINFDLVADRVWTGDEEGNEISSPEAGQDVYFYFDWHVNGTGTTPTPFVVECRLDDEVYSYEVRDAEGGLSYSTRSNVPWVVEEGEHVIEWRLDPQDPPPGEQGNVLPETDEGNNDASLLINPPSGAWTYLVYLNGDTDFAGRADAALSALEDAADNPDLNILALYDGPSSNDSLIYRVNPNRVYQPGINVWRVSTYGTPYGEPGEANMGHPDTLKNFVNWARGAFPADYCALCIWDHAFSPDPGIPQLVRGICWDRVDGGDYLTLPELTTALEGISSQHPGMVDVLHFSTDLMGMCEVAYQVGEAHYVVASENPMSTPEPYAAYLSGLTGLSTGTDLAQTIVEQYHLATSALGHTIAAYDIGAADPVKLALDELADSLIAGLTDIALRETFLDAITAAWTEAQKFDSAGNGICDNSDVYLDAADLAAKLVTELDGLEPLVQDARTKAQAFAAILEVAAGNFIFAEAHQSGPSLTGGTYDLSDAQGIALYFPASTDSPGWLPYNNLGSAPANLAMVAGSHWDEFLQAFFSGPPAAPSDFSHSAQTIDSITWTWVDNSYNEDEFRVYDEGAVIQVTAGANETSVIEGGLSPNTGYTRYVRAYSAILGESTSSNLATAYTLPVAPDVTCDLPTPGSYPEGTVFTFTNAAGWGPGSLDHYRYVWDTNPTHTWAGTEPVWDTGTLALTGAYMGHWYLHVNSYNPAGESGGFDDYGPFDIFHTFDCLSWNLISLPFEPIDPDPYAVFLSSGYDPTNRLYRYDPAAMSYIGLAGPEDPLGFGDMNTHDAYWLIADEPVALSYDYVAPPMVPTPDSRVLAQGWNMIGAGSPSEVPLAEVWFNLPATGLVDFQQAVTNGWVEMPTWGYSCSLGSYQAIILPDGIWLPWQGAWIFVVETDVTMTVNVSAP</sequence>
<evidence type="ECO:0000256" key="1">
    <source>
        <dbReference type="SAM" id="SignalP"/>
    </source>
</evidence>
<dbReference type="Pfam" id="PF03415">
    <property type="entry name" value="Peptidase_C11"/>
    <property type="match status" value="1"/>
</dbReference>
<dbReference type="InterPro" id="IPR013783">
    <property type="entry name" value="Ig-like_fold"/>
</dbReference>
<dbReference type="Gene3D" id="2.60.40.10">
    <property type="entry name" value="Immunoglobulins"/>
    <property type="match status" value="2"/>
</dbReference>
<organism evidence="3 4">
    <name type="scientific">candidate division KD3-62 bacterium DG_56</name>
    <dbReference type="NCBI Taxonomy" id="1704032"/>
    <lineage>
        <taxon>Bacteria</taxon>
        <taxon>candidate division KD3-62</taxon>
    </lineage>
</organism>
<evidence type="ECO:0000313" key="4">
    <source>
        <dbReference type="Proteomes" id="UP000052020"/>
    </source>
</evidence>
<dbReference type="InterPro" id="IPR003961">
    <property type="entry name" value="FN3_dom"/>
</dbReference>
<dbReference type="PANTHER" id="PTHR37835">
    <property type="entry name" value="ALPHA-CLOSTRIPAIN"/>
    <property type="match status" value="1"/>
</dbReference>
<evidence type="ECO:0000259" key="2">
    <source>
        <dbReference type="PROSITE" id="PS50853"/>
    </source>
</evidence>
<feature type="chain" id="PRO_5006640161" description="Fibronectin type-III domain-containing protein" evidence="1">
    <location>
        <begin position="31"/>
        <end position="1172"/>
    </location>
</feature>
<feature type="domain" description="Fibronectin type-III" evidence="2">
    <location>
        <begin position="806"/>
        <end position="892"/>
    </location>
</feature>
<feature type="signal peptide" evidence="1">
    <location>
        <begin position="1"/>
        <end position="30"/>
    </location>
</feature>
<dbReference type="InterPro" id="IPR005077">
    <property type="entry name" value="Peptidase_C11"/>
</dbReference>
<proteinExistence type="predicted"/>
<name>A0A0S7XNJ3_9BACT</name>
<dbReference type="EMBL" id="LIZY01000059">
    <property type="protein sequence ID" value="KPJ63839.1"/>
    <property type="molecule type" value="Genomic_DNA"/>
</dbReference>
<reference evidence="3 4" key="1">
    <citation type="journal article" date="2015" name="Microbiome">
        <title>Genomic resolution of linkages in carbon, nitrogen, and sulfur cycling among widespread estuary sediment bacteria.</title>
        <authorList>
            <person name="Baker B.J."/>
            <person name="Lazar C.S."/>
            <person name="Teske A.P."/>
            <person name="Dick G.J."/>
        </authorList>
    </citation>
    <scope>NUCLEOTIDE SEQUENCE [LARGE SCALE GENOMIC DNA]</scope>
    <source>
        <strain evidence="3">DG_56</strain>
    </source>
</reference>
<dbReference type="SUPFAM" id="SSF49265">
    <property type="entry name" value="Fibronectin type III"/>
    <property type="match status" value="1"/>
</dbReference>
<dbReference type="PATRIC" id="fig|1704032.3.peg.413"/>
<evidence type="ECO:0000313" key="3">
    <source>
        <dbReference type="EMBL" id="KPJ63839.1"/>
    </source>
</evidence>
<comment type="caution">
    <text evidence="3">The sequence shown here is derived from an EMBL/GenBank/DDBJ whole genome shotgun (WGS) entry which is preliminary data.</text>
</comment>